<dbReference type="PROSITE" id="PS50931">
    <property type="entry name" value="HTH_LYSR"/>
    <property type="match status" value="1"/>
</dbReference>
<gene>
    <name evidence="7" type="ORF">D3P05_10005</name>
</gene>
<dbReference type="Pfam" id="PF03466">
    <property type="entry name" value="LysR_substrate"/>
    <property type="match status" value="1"/>
</dbReference>
<organism evidence="7 8">
    <name type="scientific">Paracoccus siganidrum</name>
    <dbReference type="NCBI Taxonomy" id="1276757"/>
    <lineage>
        <taxon>Bacteria</taxon>
        <taxon>Pseudomonadati</taxon>
        <taxon>Pseudomonadota</taxon>
        <taxon>Alphaproteobacteria</taxon>
        <taxon>Rhodobacterales</taxon>
        <taxon>Paracoccaceae</taxon>
        <taxon>Paracoccus</taxon>
    </lineage>
</organism>
<dbReference type="Proteomes" id="UP000283587">
    <property type="component" value="Unassembled WGS sequence"/>
</dbReference>
<evidence type="ECO:0000313" key="7">
    <source>
        <dbReference type="EMBL" id="RJL16407.1"/>
    </source>
</evidence>
<keyword evidence="4" id="KW-0010">Activator</keyword>
<dbReference type="GO" id="GO:0006351">
    <property type="term" value="P:DNA-templated transcription"/>
    <property type="evidence" value="ECO:0007669"/>
    <property type="project" value="TreeGrafter"/>
</dbReference>
<sequence>MDRPQLPLNALRAFEAAARHLNLTRAAVELCVTQAALSHQIRRLEERLGVALFRRVPRGLVLTDEGAALVPVLTRAFDGMSDMLDRFSRGQYRETVNLGVVGSFATEWLMPRLEDFHGRHPSVDLRIRANNNRVDLAGEGLDLAIRFGDGSWHGIAATPLMPAPMTVMAAPDWAGRLRAPEDLAHAPLLRSYRAGEWKQWFEAQGMICPPLRGPVFDNSLAIAEMAARGQGAGLLPLPLFGHWIASGRLIQPFAARLEAGSYWLTRLHSTPETPGQHALRLWLAGQAREQASHYLQPPAT</sequence>
<proteinExistence type="inferred from homology"/>
<evidence type="ECO:0000256" key="2">
    <source>
        <dbReference type="ARBA" id="ARBA00023015"/>
    </source>
</evidence>
<dbReference type="FunFam" id="1.10.10.10:FF:000038">
    <property type="entry name" value="Glycine cleavage system transcriptional activator"/>
    <property type="match status" value="1"/>
</dbReference>
<dbReference type="SUPFAM" id="SSF46785">
    <property type="entry name" value="Winged helix' DNA-binding domain"/>
    <property type="match status" value="1"/>
</dbReference>
<dbReference type="InterPro" id="IPR000847">
    <property type="entry name" value="LysR_HTH_N"/>
</dbReference>
<evidence type="ECO:0000256" key="1">
    <source>
        <dbReference type="ARBA" id="ARBA00009437"/>
    </source>
</evidence>
<name>A0A419A775_9RHOB</name>
<dbReference type="InterPro" id="IPR058163">
    <property type="entry name" value="LysR-type_TF_proteobact-type"/>
</dbReference>
<evidence type="ECO:0000259" key="6">
    <source>
        <dbReference type="PROSITE" id="PS50931"/>
    </source>
</evidence>
<dbReference type="EMBL" id="QZEW01000035">
    <property type="protein sequence ID" value="RJL16407.1"/>
    <property type="molecule type" value="Genomic_DNA"/>
</dbReference>
<accession>A0A419A775</accession>
<reference evidence="8" key="1">
    <citation type="submission" date="2018-09" db="EMBL/GenBank/DDBJ databases">
        <title>Paracoccus onubensis nov. sp. a moderate halophilic bacterium isolated from Gruta de las Maravillas (Aracena, Spain).</title>
        <authorList>
            <person name="Jurado V."/>
            <person name="Gutierrez-Patricio S."/>
            <person name="Gonzalez-Pimentel J.L."/>
            <person name="Miller A.Z."/>
            <person name="Laiz L."/>
            <person name="Saiz-Jimenez C."/>
        </authorList>
    </citation>
    <scope>NUCLEOTIDE SEQUENCE [LARGE SCALE GENOMIC DNA]</scope>
    <source>
        <strain evidence="8">DSM 26381</strain>
    </source>
</reference>
<dbReference type="PANTHER" id="PTHR30537:SF70">
    <property type="entry name" value="HTH-TYPE TRANSCRIPTIONAL ACTIVATOR AMPR"/>
    <property type="match status" value="1"/>
</dbReference>
<evidence type="ECO:0000256" key="3">
    <source>
        <dbReference type="ARBA" id="ARBA00023125"/>
    </source>
</evidence>
<evidence type="ECO:0000256" key="4">
    <source>
        <dbReference type="ARBA" id="ARBA00023159"/>
    </source>
</evidence>
<evidence type="ECO:0000256" key="5">
    <source>
        <dbReference type="ARBA" id="ARBA00023163"/>
    </source>
</evidence>
<dbReference type="OrthoDB" id="9813056at2"/>
<dbReference type="InterPro" id="IPR036390">
    <property type="entry name" value="WH_DNA-bd_sf"/>
</dbReference>
<dbReference type="RefSeq" id="WP_119898026.1">
    <property type="nucleotide sequence ID" value="NZ_QNRC01000011.1"/>
</dbReference>
<dbReference type="Pfam" id="PF00126">
    <property type="entry name" value="HTH_1"/>
    <property type="match status" value="1"/>
</dbReference>
<dbReference type="AlphaFoldDB" id="A0A419A775"/>
<dbReference type="SUPFAM" id="SSF53850">
    <property type="entry name" value="Periplasmic binding protein-like II"/>
    <property type="match status" value="1"/>
</dbReference>
<dbReference type="PRINTS" id="PR00039">
    <property type="entry name" value="HTHLYSR"/>
</dbReference>
<dbReference type="Gene3D" id="1.10.10.10">
    <property type="entry name" value="Winged helix-like DNA-binding domain superfamily/Winged helix DNA-binding domain"/>
    <property type="match status" value="1"/>
</dbReference>
<keyword evidence="3" id="KW-0238">DNA-binding</keyword>
<dbReference type="InterPro" id="IPR036388">
    <property type="entry name" value="WH-like_DNA-bd_sf"/>
</dbReference>
<protein>
    <submittedName>
        <fullName evidence="7">LysR family transcriptional regulator</fullName>
    </submittedName>
</protein>
<comment type="caution">
    <text evidence="7">The sequence shown here is derived from an EMBL/GenBank/DDBJ whole genome shotgun (WGS) entry which is preliminary data.</text>
</comment>
<dbReference type="GO" id="GO:0043565">
    <property type="term" value="F:sequence-specific DNA binding"/>
    <property type="evidence" value="ECO:0007669"/>
    <property type="project" value="TreeGrafter"/>
</dbReference>
<dbReference type="Gene3D" id="3.40.190.10">
    <property type="entry name" value="Periplasmic binding protein-like II"/>
    <property type="match status" value="2"/>
</dbReference>
<dbReference type="GO" id="GO:0003700">
    <property type="term" value="F:DNA-binding transcription factor activity"/>
    <property type="evidence" value="ECO:0007669"/>
    <property type="project" value="InterPro"/>
</dbReference>
<dbReference type="PANTHER" id="PTHR30537">
    <property type="entry name" value="HTH-TYPE TRANSCRIPTIONAL REGULATOR"/>
    <property type="match status" value="1"/>
</dbReference>
<feature type="domain" description="HTH lysR-type" evidence="6">
    <location>
        <begin position="6"/>
        <end position="63"/>
    </location>
</feature>
<dbReference type="InterPro" id="IPR005119">
    <property type="entry name" value="LysR_subst-bd"/>
</dbReference>
<comment type="similarity">
    <text evidence="1">Belongs to the LysR transcriptional regulatory family.</text>
</comment>
<evidence type="ECO:0000313" key="8">
    <source>
        <dbReference type="Proteomes" id="UP000283587"/>
    </source>
</evidence>
<keyword evidence="8" id="KW-1185">Reference proteome</keyword>
<keyword evidence="2" id="KW-0805">Transcription regulation</keyword>
<keyword evidence="5" id="KW-0804">Transcription</keyword>